<accession>A0AAN8G3K5</accession>
<sequence length="177" mass="20316">MTILHVVWHWFHLTKNIGKDPKLSLSNYQSTIPLQITFESGNWLRVKDFRAYLNVEVQATSRDYGALEGICGTFDNNKRNEFISPNGMVFADSDIPVDFTRSWRIPTEQSLFTGQFQKIATSTSSRPVVQLKQCMCKMSSNLAECGTTKAIKDPNTSVWLMLFLLCWVPVSEIQEWR</sequence>
<comment type="caution">
    <text evidence="2">The sequence shown here is derived from an EMBL/GenBank/DDBJ whole genome shotgun (WGS) entry which is preliminary data.</text>
</comment>
<feature type="domain" description="VWFD" evidence="1">
    <location>
        <begin position="1"/>
        <end position="111"/>
    </location>
</feature>
<proteinExistence type="predicted"/>
<name>A0AAN8G3K5_PATCE</name>
<dbReference type="AlphaFoldDB" id="A0AAN8G3K5"/>
<dbReference type="PROSITE" id="PS51233">
    <property type="entry name" value="VWFD"/>
    <property type="match status" value="1"/>
</dbReference>
<organism evidence="2 3">
    <name type="scientific">Patella caerulea</name>
    <name type="common">Rayed Mediterranean limpet</name>
    <dbReference type="NCBI Taxonomy" id="87958"/>
    <lineage>
        <taxon>Eukaryota</taxon>
        <taxon>Metazoa</taxon>
        <taxon>Spiralia</taxon>
        <taxon>Lophotrochozoa</taxon>
        <taxon>Mollusca</taxon>
        <taxon>Gastropoda</taxon>
        <taxon>Patellogastropoda</taxon>
        <taxon>Patelloidea</taxon>
        <taxon>Patellidae</taxon>
        <taxon>Patella</taxon>
    </lineage>
</organism>
<evidence type="ECO:0000313" key="2">
    <source>
        <dbReference type="EMBL" id="KAK6167138.1"/>
    </source>
</evidence>
<dbReference type="Pfam" id="PF00094">
    <property type="entry name" value="VWD"/>
    <property type="match status" value="1"/>
</dbReference>
<dbReference type="InterPro" id="IPR001846">
    <property type="entry name" value="VWF_type-D"/>
</dbReference>
<dbReference type="EMBL" id="JAZGQO010000018">
    <property type="protein sequence ID" value="KAK6167138.1"/>
    <property type="molecule type" value="Genomic_DNA"/>
</dbReference>
<gene>
    <name evidence="2" type="ORF">SNE40_021236</name>
</gene>
<evidence type="ECO:0000313" key="3">
    <source>
        <dbReference type="Proteomes" id="UP001347796"/>
    </source>
</evidence>
<reference evidence="2 3" key="1">
    <citation type="submission" date="2024-01" db="EMBL/GenBank/DDBJ databases">
        <title>The genome of the rayed Mediterranean limpet Patella caerulea (Linnaeus, 1758).</title>
        <authorList>
            <person name="Anh-Thu Weber A."/>
            <person name="Halstead-Nussloch G."/>
        </authorList>
    </citation>
    <scope>NUCLEOTIDE SEQUENCE [LARGE SCALE GENOMIC DNA]</scope>
    <source>
        <strain evidence="2">AATW-2023a</strain>
        <tissue evidence="2">Whole specimen</tissue>
    </source>
</reference>
<evidence type="ECO:0000259" key="1">
    <source>
        <dbReference type="PROSITE" id="PS51233"/>
    </source>
</evidence>
<keyword evidence="3" id="KW-1185">Reference proteome</keyword>
<dbReference type="Proteomes" id="UP001347796">
    <property type="component" value="Unassembled WGS sequence"/>
</dbReference>
<protein>
    <recommendedName>
        <fullName evidence="1">VWFD domain-containing protein</fullName>
    </recommendedName>
</protein>